<protein>
    <submittedName>
        <fullName evidence="2">Uncharacterized protein</fullName>
    </submittedName>
</protein>
<feature type="region of interest" description="Disordered" evidence="1">
    <location>
        <begin position="1"/>
        <end position="35"/>
    </location>
</feature>
<proteinExistence type="predicted"/>
<dbReference type="AlphaFoldDB" id="A0A9D4Q9U6"/>
<sequence>MRGGNPLPKWDGGRRLETEASCDPETEKKKTKDDMEKLKVKRRTLQRQSTIIIKEATTALEGADACNCPLFYKDEVTTANCERSTTTWKAAFRTTSSKKTTPNRCSTTTELTTSLVF</sequence>
<organism evidence="2 3">
    <name type="scientific">Rhipicephalus sanguineus</name>
    <name type="common">Brown dog tick</name>
    <name type="synonym">Ixodes sanguineus</name>
    <dbReference type="NCBI Taxonomy" id="34632"/>
    <lineage>
        <taxon>Eukaryota</taxon>
        <taxon>Metazoa</taxon>
        <taxon>Ecdysozoa</taxon>
        <taxon>Arthropoda</taxon>
        <taxon>Chelicerata</taxon>
        <taxon>Arachnida</taxon>
        <taxon>Acari</taxon>
        <taxon>Parasitiformes</taxon>
        <taxon>Ixodida</taxon>
        <taxon>Ixodoidea</taxon>
        <taxon>Ixodidae</taxon>
        <taxon>Rhipicephalinae</taxon>
        <taxon>Rhipicephalus</taxon>
        <taxon>Rhipicephalus</taxon>
    </lineage>
</organism>
<evidence type="ECO:0000256" key="1">
    <source>
        <dbReference type="SAM" id="MobiDB-lite"/>
    </source>
</evidence>
<name>A0A9D4Q9U6_RHISA</name>
<feature type="compositionally biased region" description="Basic and acidic residues" evidence="1">
    <location>
        <begin position="25"/>
        <end position="35"/>
    </location>
</feature>
<evidence type="ECO:0000313" key="2">
    <source>
        <dbReference type="EMBL" id="KAH7971693.1"/>
    </source>
</evidence>
<comment type="caution">
    <text evidence="2">The sequence shown here is derived from an EMBL/GenBank/DDBJ whole genome shotgun (WGS) entry which is preliminary data.</text>
</comment>
<reference evidence="2" key="1">
    <citation type="journal article" date="2020" name="Cell">
        <title>Large-Scale Comparative Analyses of Tick Genomes Elucidate Their Genetic Diversity and Vector Capacities.</title>
        <authorList>
            <consortium name="Tick Genome and Microbiome Consortium (TIGMIC)"/>
            <person name="Jia N."/>
            <person name="Wang J."/>
            <person name="Shi W."/>
            <person name="Du L."/>
            <person name="Sun Y."/>
            <person name="Zhan W."/>
            <person name="Jiang J.F."/>
            <person name="Wang Q."/>
            <person name="Zhang B."/>
            <person name="Ji P."/>
            <person name="Bell-Sakyi L."/>
            <person name="Cui X.M."/>
            <person name="Yuan T.T."/>
            <person name="Jiang B.G."/>
            <person name="Yang W.F."/>
            <person name="Lam T.T."/>
            <person name="Chang Q.C."/>
            <person name="Ding S.J."/>
            <person name="Wang X.J."/>
            <person name="Zhu J.G."/>
            <person name="Ruan X.D."/>
            <person name="Zhao L."/>
            <person name="Wei J.T."/>
            <person name="Ye R.Z."/>
            <person name="Que T.C."/>
            <person name="Du C.H."/>
            <person name="Zhou Y.H."/>
            <person name="Cheng J.X."/>
            <person name="Dai P.F."/>
            <person name="Guo W.B."/>
            <person name="Han X.H."/>
            <person name="Huang E.J."/>
            <person name="Li L.F."/>
            <person name="Wei W."/>
            <person name="Gao Y.C."/>
            <person name="Liu J.Z."/>
            <person name="Shao H.Z."/>
            <person name="Wang X."/>
            <person name="Wang C.C."/>
            <person name="Yang T.C."/>
            <person name="Huo Q.B."/>
            <person name="Li W."/>
            <person name="Chen H.Y."/>
            <person name="Chen S.E."/>
            <person name="Zhou L.G."/>
            <person name="Ni X.B."/>
            <person name="Tian J.H."/>
            <person name="Sheng Y."/>
            <person name="Liu T."/>
            <person name="Pan Y.S."/>
            <person name="Xia L.Y."/>
            <person name="Li J."/>
            <person name="Zhao F."/>
            <person name="Cao W.C."/>
        </authorList>
    </citation>
    <scope>NUCLEOTIDE SEQUENCE</scope>
    <source>
        <strain evidence="2">Rsan-2018</strain>
    </source>
</reference>
<gene>
    <name evidence="2" type="ORF">HPB52_002350</name>
</gene>
<accession>A0A9D4Q9U6</accession>
<keyword evidence="3" id="KW-1185">Reference proteome</keyword>
<reference evidence="2" key="2">
    <citation type="submission" date="2021-09" db="EMBL/GenBank/DDBJ databases">
        <authorList>
            <person name="Jia N."/>
            <person name="Wang J."/>
            <person name="Shi W."/>
            <person name="Du L."/>
            <person name="Sun Y."/>
            <person name="Zhan W."/>
            <person name="Jiang J."/>
            <person name="Wang Q."/>
            <person name="Zhang B."/>
            <person name="Ji P."/>
            <person name="Sakyi L.B."/>
            <person name="Cui X."/>
            <person name="Yuan T."/>
            <person name="Jiang B."/>
            <person name="Yang W."/>
            <person name="Lam T.T.-Y."/>
            <person name="Chang Q."/>
            <person name="Ding S."/>
            <person name="Wang X."/>
            <person name="Zhu J."/>
            <person name="Ruan X."/>
            <person name="Zhao L."/>
            <person name="Wei J."/>
            <person name="Que T."/>
            <person name="Du C."/>
            <person name="Cheng J."/>
            <person name="Dai P."/>
            <person name="Han X."/>
            <person name="Huang E."/>
            <person name="Gao Y."/>
            <person name="Liu J."/>
            <person name="Shao H."/>
            <person name="Ye R."/>
            <person name="Li L."/>
            <person name="Wei W."/>
            <person name="Wang X."/>
            <person name="Wang C."/>
            <person name="Huo Q."/>
            <person name="Li W."/>
            <person name="Guo W."/>
            <person name="Chen H."/>
            <person name="Chen S."/>
            <person name="Zhou L."/>
            <person name="Zhou L."/>
            <person name="Ni X."/>
            <person name="Tian J."/>
            <person name="Zhou Y."/>
            <person name="Sheng Y."/>
            <person name="Liu T."/>
            <person name="Pan Y."/>
            <person name="Xia L."/>
            <person name="Li J."/>
            <person name="Zhao F."/>
            <person name="Cao W."/>
        </authorList>
    </citation>
    <scope>NUCLEOTIDE SEQUENCE</scope>
    <source>
        <strain evidence="2">Rsan-2018</strain>
        <tissue evidence="2">Larvae</tissue>
    </source>
</reference>
<evidence type="ECO:0000313" key="3">
    <source>
        <dbReference type="Proteomes" id="UP000821837"/>
    </source>
</evidence>
<dbReference type="EMBL" id="JABSTV010001247">
    <property type="protein sequence ID" value="KAH7971693.1"/>
    <property type="molecule type" value="Genomic_DNA"/>
</dbReference>
<dbReference type="Proteomes" id="UP000821837">
    <property type="component" value="Chromosome 11"/>
</dbReference>